<gene>
    <name evidence="6" type="ORF">BN9_029940</name>
</gene>
<evidence type="ECO:0000313" key="6">
    <source>
        <dbReference type="EMBL" id="CCI42210.1"/>
    </source>
</evidence>
<evidence type="ECO:0000313" key="7">
    <source>
        <dbReference type="Proteomes" id="UP000053237"/>
    </source>
</evidence>
<dbReference type="InterPro" id="IPR000889">
    <property type="entry name" value="Glutathione_peroxidase"/>
</dbReference>
<dbReference type="PROSITE" id="PS51355">
    <property type="entry name" value="GLUTATHIONE_PEROXID_3"/>
    <property type="match status" value="1"/>
</dbReference>
<reference evidence="6 7" key="1">
    <citation type="submission" date="2012-05" db="EMBL/GenBank/DDBJ databases">
        <title>Recombination and specialization in a pathogen metapopulation.</title>
        <authorList>
            <person name="Gardiner A."/>
            <person name="Kemen E."/>
            <person name="Schultz-Larsen T."/>
            <person name="MacLean D."/>
            <person name="Van Oosterhout C."/>
            <person name="Jones J.D.G."/>
        </authorList>
    </citation>
    <scope>NUCLEOTIDE SEQUENCE [LARGE SCALE GENOMIC DNA]</scope>
    <source>
        <strain evidence="6 7">Ac Nc2</strain>
    </source>
</reference>
<dbReference type="InParanoid" id="A0A024G5R6"/>
<dbReference type="Gene3D" id="3.40.30.10">
    <property type="entry name" value="Glutaredoxin"/>
    <property type="match status" value="1"/>
</dbReference>
<dbReference type="EMBL" id="CAIX01000031">
    <property type="protein sequence ID" value="CCI42210.1"/>
    <property type="molecule type" value="Genomic_DNA"/>
</dbReference>
<dbReference type="GO" id="GO:0006979">
    <property type="term" value="P:response to oxidative stress"/>
    <property type="evidence" value="ECO:0007669"/>
    <property type="project" value="InterPro"/>
</dbReference>
<evidence type="ECO:0000256" key="3">
    <source>
        <dbReference type="ARBA" id="ARBA00023002"/>
    </source>
</evidence>
<keyword evidence="3 4" id="KW-0560">Oxidoreductase</keyword>
<sequence length="393" mass="44098">MKSEKLQGFVFDRYRHFQKLSDDAKETAERAYESLKTEIGLATTPVGKTIDLLQSFLSKSDFKECTAKTLLEHLVLGGYVAVVEQSQNRVTQLDHLADLHNYASMLPLMHDVVSVWSVRHGANHAGTLTRMGKITSEISGESVYVVVNEITKSLYLFSSDTAFKATKVLSLSNALVQFDGSVKNGVLVSMSSDFEVLTFDTKAESEEWLNSILNAGATYREAHNKAIENVTSFYELNDRDMHGQSVSMSQYKGKVTLVVNVSSNCGLTPINYPELVQLDEKYREQGLQILGFPCNQFAGQEPGTHEEIVDFVKQYNVQFPLLEKADVNGFDARPVFTFLKAKVPGVFGDFVKWNFTKFLIDHNGNAYKRYAPRESPLSFESDIKHLLEKKLGN</sequence>
<dbReference type="CDD" id="cd00340">
    <property type="entry name" value="GSH_Peroxidase"/>
    <property type="match status" value="1"/>
</dbReference>
<dbReference type="PROSITE" id="PS51352">
    <property type="entry name" value="THIOREDOXIN_2"/>
    <property type="match status" value="1"/>
</dbReference>
<evidence type="ECO:0000259" key="5">
    <source>
        <dbReference type="PROSITE" id="PS51352"/>
    </source>
</evidence>
<dbReference type="InterPro" id="IPR036249">
    <property type="entry name" value="Thioredoxin-like_sf"/>
</dbReference>
<dbReference type="OrthoDB" id="446890at2759"/>
<evidence type="ECO:0000256" key="2">
    <source>
        <dbReference type="ARBA" id="ARBA00022559"/>
    </source>
</evidence>
<keyword evidence="2 4" id="KW-0575">Peroxidase</keyword>
<dbReference type="SUPFAM" id="SSF52833">
    <property type="entry name" value="Thioredoxin-like"/>
    <property type="match status" value="1"/>
</dbReference>
<accession>A0A024G5R6</accession>
<dbReference type="GO" id="GO:0004601">
    <property type="term" value="F:peroxidase activity"/>
    <property type="evidence" value="ECO:0007669"/>
    <property type="project" value="UniProtKB-KW"/>
</dbReference>
<dbReference type="FunFam" id="3.40.30.10:FF:000025">
    <property type="entry name" value="Glutathione peroxidase"/>
    <property type="match status" value="1"/>
</dbReference>
<protein>
    <recommendedName>
        <fullName evidence="4">Glutathione peroxidase</fullName>
    </recommendedName>
</protein>
<name>A0A024G5R6_9STRA</name>
<proteinExistence type="inferred from homology"/>
<evidence type="ECO:0000256" key="4">
    <source>
        <dbReference type="RuleBase" id="RU000499"/>
    </source>
</evidence>
<comment type="similarity">
    <text evidence="1 4">Belongs to the glutathione peroxidase family.</text>
</comment>
<dbReference type="PANTHER" id="PTHR11592">
    <property type="entry name" value="GLUTATHIONE PEROXIDASE"/>
    <property type="match status" value="1"/>
</dbReference>
<organism evidence="6 7">
    <name type="scientific">Albugo candida</name>
    <dbReference type="NCBI Taxonomy" id="65357"/>
    <lineage>
        <taxon>Eukaryota</taxon>
        <taxon>Sar</taxon>
        <taxon>Stramenopiles</taxon>
        <taxon>Oomycota</taxon>
        <taxon>Peronosporomycetes</taxon>
        <taxon>Albuginales</taxon>
        <taxon>Albuginaceae</taxon>
        <taxon>Albugo</taxon>
    </lineage>
</organism>
<dbReference type="Pfam" id="PF00255">
    <property type="entry name" value="GSHPx"/>
    <property type="match status" value="1"/>
</dbReference>
<dbReference type="InterPro" id="IPR013766">
    <property type="entry name" value="Thioredoxin_domain"/>
</dbReference>
<dbReference type="Proteomes" id="UP000053237">
    <property type="component" value="Unassembled WGS sequence"/>
</dbReference>
<dbReference type="PANTHER" id="PTHR11592:SF78">
    <property type="entry name" value="GLUTATHIONE PEROXIDASE"/>
    <property type="match status" value="1"/>
</dbReference>
<evidence type="ECO:0000256" key="1">
    <source>
        <dbReference type="ARBA" id="ARBA00006926"/>
    </source>
</evidence>
<dbReference type="PROSITE" id="PS00763">
    <property type="entry name" value="GLUTATHIONE_PEROXID_2"/>
    <property type="match status" value="1"/>
</dbReference>
<keyword evidence="7" id="KW-1185">Reference proteome</keyword>
<feature type="domain" description="Thioredoxin" evidence="5">
    <location>
        <begin position="224"/>
        <end position="388"/>
    </location>
</feature>
<comment type="caution">
    <text evidence="6">The sequence shown here is derived from an EMBL/GenBank/DDBJ whole genome shotgun (WGS) entry which is preliminary data.</text>
</comment>
<dbReference type="PRINTS" id="PR01011">
    <property type="entry name" value="GLUTPROXDASE"/>
</dbReference>
<dbReference type="AlphaFoldDB" id="A0A024G5R6"/>
<dbReference type="STRING" id="65357.A0A024G5R6"/>
<dbReference type="SUPFAM" id="SSF50729">
    <property type="entry name" value="PH domain-like"/>
    <property type="match status" value="1"/>
</dbReference>
<dbReference type="InterPro" id="IPR029760">
    <property type="entry name" value="GPX_CS"/>
</dbReference>